<gene>
    <name evidence="1" type="ORF">RhiirC2_799915</name>
</gene>
<comment type="caution">
    <text evidence="1">The sequence shown here is derived from an EMBL/GenBank/DDBJ whole genome shotgun (WGS) entry which is preliminary data.</text>
</comment>
<dbReference type="AlphaFoldDB" id="A0A2N1M499"/>
<accession>A0A2N1M499</accession>
<dbReference type="Proteomes" id="UP000233469">
    <property type="component" value="Unassembled WGS sequence"/>
</dbReference>
<organism evidence="1 2">
    <name type="scientific">Rhizophagus irregularis</name>
    <dbReference type="NCBI Taxonomy" id="588596"/>
    <lineage>
        <taxon>Eukaryota</taxon>
        <taxon>Fungi</taxon>
        <taxon>Fungi incertae sedis</taxon>
        <taxon>Mucoromycota</taxon>
        <taxon>Glomeromycotina</taxon>
        <taxon>Glomeromycetes</taxon>
        <taxon>Glomerales</taxon>
        <taxon>Glomeraceae</taxon>
        <taxon>Rhizophagus</taxon>
    </lineage>
</organism>
<proteinExistence type="predicted"/>
<sequence>MLTVCASLAKFIYQTEHSQHNFKSYWAPSPSNSRPHDGVGLLLRHPLHKHVQKIDP</sequence>
<reference evidence="1 2" key="1">
    <citation type="submission" date="2016-04" db="EMBL/GenBank/DDBJ databases">
        <title>Genome analyses suggest a sexual origin of heterokaryosis in a supposedly ancient asexual fungus.</title>
        <authorList>
            <person name="Ropars J."/>
            <person name="Sedzielewska K."/>
            <person name="Noel J."/>
            <person name="Charron P."/>
            <person name="Farinelli L."/>
            <person name="Marton T."/>
            <person name="Kruger M."/>
            <person name="Pelin A."/>
            <person name="Brachmann A."/>
            <person name="Corradi N."/>
        </authorList>
    </citation>
    <scope>NUCLEOTIDE SEQUENCE [LARGE SCALE GENOMIC DNA]</scope>
    <source>
        <strain evidence="1 2">C2</strain>
    </source>
</reference>
<reference evidence="1 2" key="2">
    <citation type="submission" date="2017-10" db="EMBL/GenBank/DDBJ databases">
        <title>Extensive intraspecific genome diversity in a model arbuscular mycorrhizal fungus.</title>
        <authorList>
            <person name="Chen E.C.H."/>
            <person name="Morin E."/>
            <person name="Baudet D."/>
            <person name="Noel J."/>
            <person name="Ndikumana S."/>
            <person name="Charron P."/>
            <person name="St-Onge C."/>
            <person name="Giorgi J."/>
            <person name="Grigoriev I.V."/>
            <person name="Roux C."/>
            <person name="Martin F.M."/>
            <person name="Corradi N."/>
        </authorList>
    </citation>
    <scope>NUCLEOTIDE SEQUENCE [LARGE SCALE GENOMIC DNA]</scope>
    <source>
        <strain evidence="1 2">C2</strain>
    </source>
</reference>
<dbReference type="EMBL" id="LLXL01005561">
    <property type="protein sequence ID" value="PKK56477.1"/>
    <property type="molecule type" value="Genomic_DNA"/>
</dbReference>
<protein>
    <submittedName>
        <fullName evidence="1">Uncharacterized protein</fullName>
    </submittedName>
</protein>
<evidence type="ECO:0000313" key="2">
    <source>
        <dbReference type="Proteomes" id="UP000233469"/>
    </source>
</evidence>
<dbReference type="VEuPathDB" id="FungiDB:RhiirA1_484707"/>
<evidence type="ECO:0000313" key="1">
    <source>
        <dbReference type="EMBL" id="PKK56477.1"/>
    </source>
</evidence>
<name>A0A2N1M499_9GLOM</name>